<accession>A0A3B4GJF4</accession>
<keyword evidence="16" id="KW-0413">Isomerase</keyword>
<dbReference type="PANTHER" id="PTHR13710">
    <property type="entry name" value="DNA HELICASE RECQ FAMILY MEMBER"/>
    <property type="match status" value="1"/>
</dbReference>
<dbReference type="InterPro" id="IPR011545">
    <property type="entry name" value="DEAD/DEAH_box_helicase_dom"/>
</dbReference>
<evidence type="ECO:0000256" key="22">
    <source>
        <dbReference type="SAM" id="MobiDB-lite"/>
    </source>
</evidence>
<evidence type="ECO:0000256" key="5">
    <source>
        <dbReference type="ARBA" id="ARBA00022618"/>
    </source>
</evidence>
<evidence type="ECO:0000256" key="13">
    <source>
        <dbReference type="ARBA" id="ARBA00022840"/>
    </source>
</evidence>
<dbReference type="GO" id="GO:0000724">
    <property type="term" value="P:double-strand break repair via homologous recombination"/>
    <property type="evidence" value="ECO:0007669"/>
    <property type="project" value="TreeGrafter"/>
</dbReference>
<keyword evidence="11 21" id="KW-0347">Helicase</keyword>
<dbReference type="Gene3D" id="6.10.250.3140">
    <property type="match status" value="1"/>
</dbReference>
<dbReference type="FunFam" id="3.40.50.300:FF:000614">
    <property type="entry name" value="ATP-dependent DNA helicase"/>
    <property type="match status" value="1"/>
</dbReference>
<evidence type="ECO:0000256" key="12">
    <source>
        <dbReference type="ARBA" id="ARBA00022833"/>
    </source>
</evidence>
<evidence type="ECO:0000256" key="9">
    <source>
        <dbReference type="ARBA" id="ARBA00022763"/>
    </source>
</evidence>
<evidence type="ECO:0000256" key="20">
    <source>
        <dbReference type="ARBA" id="ARBA00049360"/>
    </source>
</evidence>
<evidence type="ECO:0000256" key="7">
    <source>
        <dbReference type="ARBA" id="ARBA00022723"/>
    </source>
</evidence>
<keyword evidence="5" id="KW-0132">Cell division</keyword>
<dbReference type="InterPro" id="IPR001650">
    <property type="entry name" value="Helicase_C-like"/>
</dbReference>
<keyword evidence="13 21" id="KW-0067">ATP-binding</keyword>
<feature type="compositionally biased region" description="Polar residues" evidence="22">
    <location>
        <begin position="616"/>
        <end position="625"/>
    </location>
</feature>
<dbReference type="PANTHER" id="PTHR13710:SF152">
    <property type="entry name" value="ATP-DEPENDENT DNA HELICASE Q5"/>
    <property type="match status" value="1"/>
</dbReference>
<keyword evidence="15" id="KW-0234">DNA repair</keyword>
<evidence type="ECO:0000256" key="14">
    <source>
        <dbReference type="ARBA" id="ARBA00023125"/>
    </source>
</evidence>
<dbReference type="Pfam" id="PF16124">
    <property type="entry name" value="RecQ_Zn_bind"/>
    <property type="match status" value="1"/>
</dbReference>
<evidence type="ECO:0000256" key="16">
    <source>
        <dbReference type="ARBA" id="ARBA00023235"/>
    </source>
</evidence>
<dbReference type="GO" id="GO:0043138">
    <property type="term" value="F:3'-5' DNA helicase activity"/>
    <property type="evidence" value="ECO:0007669"/>
    <property type="project" value="UniProtKB-EC"/>
</dbReference>
<dbReference type="InterPro" id="IPR027417">
    <property type="entry name" value="P-loop_NTPase"/>
</dbReference>
<dbReference type="GO" id="GO:0046872">
    <property type="term" value="F:metal ion binding"/>
    <property type="evidence" value="ECO:0007669"/>
    <property type="project" value="UniProtKB-KW"/>
</dbReference>
<dbReference type="InterPro" id="IPR010716">
    <property type="entry name" value="RECQ5"/>
</dbReference>
<dbReference type="GO" id="GO:0045950">
    <property type="term" value="P:negative regulation of mitotic recombination"/>
    <property type="evidence" value="ECO:0007669"/>
    <property type="project" value="Ensembl"/>
</dbReference>
<keyword evidence="14" id="KW-0238">DNA-binding</keyword>
<dbReference type="SMART" id="SM00490">
    <property type="entry name" value="HELICc"/>
    <property type="match status" value="1"/>
</dbReference>
<dbReference type="GO" id="GO:0005737">
    <property type="term" value="C:cytoplasm"/>
    <property type="evidence" value="ECO:0007669"/>
    <property type="project" value="TreeGrafter"/>
</dbReference>
<comment type="similarity">
    <text evidence="3 21">Belongs to the helicase family. RecQ subfamily.</text>
</comment>
<comment type="catalytic activity">
    <reaction evidence="20 21">
        <text>ATP + H2O = ADP + phosphate + H(+)</text>
        <dbReference type="Rhea" id="RHEA:13065"/>
        <dbReference type="ChEBI" id="CHEBI:15377"/>
        <dbReference type="ChEBI" id="CHEBI:15378"/>
        <dbReference type="ChEBI" id="CHEBI:30616"/>
        <dbReference type="ChEBI" id="CHEBI:43474"/>
        <dbReference type="ChEBI" id="CHEBI:456216"/>
    </reaction>
</comment>
<dbReference type="GO" id="GO:0016887">
    <property type="term" value="F:ATP hydrolysis activity"/>
    <property type="evidence" value="ECO:0007669"/>
    <property type="project" value="RHEA"/>
</dbReference>
<dbReference type="InterPro" id="IPR013257">
    <property type="entry name" value="SRI"/>
</dbReference>
<dbReference type="Pfam" id="PF06959">
    <property type="entry name" value="RecQ5"/>
    <property type="match status" value="1"/>
</dbReference>
<sequence>MTTNLKQALKTHFGFDNFRSKLQEDVVKAVQRGDRDVFVCMPTGAGKSLCYQLPAVLAEGITLVISPLIALIQDQVDHLKELNIPACSINSKLPVSERRLILADLGSSNPKLKLLYITPEMVASPAFQPCLMDLCSRGLLSYLAVDEAHCVSQWGHDFRPDYLKLGELRARLQGVPCLALTATAPKNVQEDIIQSLRLSSPLSFLTPVFRSNLHYDVIFRELLPNPYVHLCAFIKKTLSLGGGSNGQGCGIVYCRTREGCETVAHQLTKLGVVAKPYHAGLKATDRTGVQNEWMQGKVLVIVATISFGMGVDKANVRFVAHWNLAKSLASYYQESGRAGRDGLPSACRTYYSPRDKEQINFLIRQEVARKQEKRGFAKDTDKTAMTDFEAMVSFCEQEGCRHATISKFFGNTAPNCAGACDYCRNPKLVRAQLERAATLSTKIGAAQSSEPKGAFGFQPDTYGGGKKGYDIDCPLREASSQRIPKLSVKCRHLSLSSDSLSLAVDIEHEVFRNSKSSNLYKAVVLKKVSAGFLLMSHCHIEGNVYLKRKRVGAGQRGSSNPFITAKDLINPSMLETGANKGRTSGGFFNGYSGETIMQGKEANTDASSPIKAKANAVTTSLSSPTKGGRAMSKKQQKLAEAAKSSHNISHFFMKKHTPEKSQDEEEMPREPEAALSPAPASISQEYINQEPHSPAASEGESSAAQLESLAGQTIDLSSAWSPESDFMLVNNHDMCVQVTDDMKTMTESPPPAKRSRPGNESSRRVTFNPNVQERALHPATDSPKPVTLKEAADIVVRYLDPFYTQGKFATKELFKSFARYLSHLLTEGRMKAEAKALIKKFFSSVQRCESEADWKHLKRPHSCKTTAKSE</sequence>
<feature type="domain" description="Helicase C-terminal" evidence="24">
    <location>
        <begin position="229"/>
        <end position="389"/>
    </location>
</feature>
<evidence type="ECO:0000256" key="18">
    <source>
        <dbReference type="ARBA" id="ARBA00023306"/>
    </source>
</evidence>
<evidence type="ECO:0000256" key="1">
    <source>
        <dbReference type="ARBA" id="ARBA00001947"/>
    </source>
</evidence>
<keyword evidence="8 21" id="KW-0547">Nucleotide-binding</keyword>
<dbReference type="InterPro" id="IPR014001">
    <property type="entry name" value="Helicase_ATP-bd"/>
</dbReference>
<proteinExistence type="inferred from homology"/>
<dbReference type="GO" id="GO:0006260">
    <property type="term" value="P:DNA replication"/>
    <property type="evidence" value="ECO:0007669"/>
    <property type="project" value="UniProtKB-KW"/>
</dbReference>
<keyword evidence="7" id="KW-0479">Metal-binding</keyword>
<dbReference type="InterPro" id="IPR004589">
    <property type="entry name" value="DNA_helicase_ATP-dep_RecQ"/>
</dbReference>
<dbReference type="GO" id="GO:0051301">
    <property type="term" value="P:cell division"/>
    <property type="evidence" value="ECO:0007669"/>
    <property type="project" value="UniProtKB-KW"/>
</dbReference>
<dbReference type="Gene3D" id="3.40.50.300">
    <property type="entry name" value="P-loop containing nucleotide triphosphate hydrolases"/>
    <property type="match status" value="2"/>
</dbReference>
<evidence type="ECO:0000259" key="24">
    <source>
        <dbReference type="PROSITE" id="PS51194"/>
    </source>
</evidence>
<organism evidence="25">
    <name type="scientific">Pundamilia nyererei</name>
    <dbReference type="NCBI Taxonomy" id="303518"/>
    <lineage>
        <taxon>Eukaryota</taxon>
        <taxon>Metazoa</taxon>
        <taxon>Chordata</taxon>
        <taxon>Craniata</taxon>
        <taxon>Vertebrata</taxon>
        <taxon>Euteleostomi</taxon>
        <taxon>Actinopterygii</taxon>
        <taxon>Neopterygii</taxon>
        <taxon>Teleostei</taxon>
        <taxon>Neoteleostei</taxon>
        <taxon>Acanthomorphata</taxon>
        <taxon>Ovalentaria</taxon>
        <taxon>Cichlomorphae</taxon>
        <taxon>Cichliformes</taxon>
        <taxon>Cichlidae</taxon>
        <taxon>African cichlids</taxon>
        <taxon>Pseudocrenilabrinae</taxon>
        <taxon>Haplochromini</taxon>
        <taxon>Pundamilia</taxon>
    </lineage>
</organism>
<dbReference type="GeneTree" id="ENSGT00940000157800"/>
<dbReference type="Pfam" id="PF08236">
    <property type="entry name" value="SRI"/>
    <property type="match status" value="1"/>
</dbReference>
<evidence type="ECO:0000256" key="4">
    <source>
        <dbReference type="ARBA" id="ARBA00022553"/>
    </source>
</evidence>
<dbReference type="AlphaFoldDB" id="A0A3B4GJF4"/>
<dbReference type="PROSITE" id="PS51192">
    <property type="entry name" value="HELICASE_ATP_BIND_1"/>
    <property type="match status" value="1"/>
</dbReference>
<evidence type="ECO:0000256" key="2">
    <source>
        <dbReference type="ARBA" id="ARBA00004642"/>
    </source>
</evidence>
<dbReference type="STRING" id="303518.ENSPNYP00000023085"/>
<dbReference type="Pfam" id="PF00271">
    <property type="entry name" value="Helicase_C"/>
    <property type="match status" value="1"/>
</dbReference>
<dbReference type="SUPFAM" id="SSF52540">
    <property type="entry name" value="P-loop containing nucleoside triphosphate hydrolases"/>
    <property type="match status" value="1"/>
</dbReference>
<feature type="domain" description="Helicase ATP-binding" evidence="23">
    <location>
        <begin position="28"/>
        <end position="202"/>
    </location>
</feature>
<keyword evidence="9" id="KW-0227">DNA damage</keyword>
<dbReference type="CDD" id="cd18794">
    <property type="entry name" value="SF2_C_RecQ"/>
    <property type="match status" value="1"/>
</dbReference>
<dbReference type="EC" id="5.6.2.4" evidence="21"/>
<gene>
    <name evidence="25" type="primary">RECQL5</name>
</gene>
<dbReference type="GO" id="GO:0006355">
    <property type="term" value="P:regulation of DNA-templated transcription"/>
    <property type="evidence" value="ECO:0007669"/>
    <property type="project" value="InterPro"/>
</dbReference>
<protein>
    <recommendedName>
        <fullName evidence="21">ATP-dependent DNA helicase</fullName>
        <ecNumber evidence="21">5.6.2.4</ecNumber>
    </recommendedName>
</protein>
<evidence type="ECO:0000256" key="19">
    <source>
        <dbReference type="ARBA" id="ARBA00034617"/>
    </source>
</evidence>
<comment type="cofactor">
    <cofactor evidence="1">
        <name>Zn(2+)</name>
        <dbReference type="ChEBI" id="CHEBI:29105"/>
    </cofactor>
</comment>
<name>A0A3B4GJF4_9CICH</name>
<evidence type="ECO:0000256" key="8">
    <source>
        <dbReference type="ARBA" id="ARBA00022741"/>
    </source>
</evidence>
<evidence type="ECO:0000256" key="3">
    <source>
        <dbReference type="ARBA" id="ARBA00005446"/>
    </source>
</evidence>
<evidence type="ECO:0000259" key="23">
    <source>
        <dbReference type="PROSITE" id="PS51192"/>
    </source>
</evidence>
<dbReference type="Gene3D" id="6.10.250.2460">
    <property type="match status" value="1"/>
</dbReference>
<evidence type="ECO:0000256" key="15">
    <source>
        <dbReference type="ARBA" id="ARBA00023204"/>
    </source>
</evidence>
<evidence type="ECO:0000256" key="11">
    <source>
        <dbReference type="ARBA" id="ARBA00022806"/>
    </source>
</evidence>
<keyword evidence="18" id="KW-0131">Cell cycle</keyword>
<feature type="compositionally biased region" description="Polar residues" evidence="22">
    <location>
        <begin position="758"/>
        <end position="771"/>
    </location>
</feature>
<keyword evidence="4" id="KW-0597">Phosphoprotein</keyword>
<evidence type="ECO:0000313" key="25">
    <source>
        <dbReference type="Ensembl" id="ENSPNYP00000023085.1"/>
    </source>
</evidence>
<evidence type="ECO:0000256" key="10">
    <source>
        <dbReference type="ARBA" id="ARBA00022801"/>
    </source>
</evidence>
<keyword evidence="17 21" id="KW-0539">Nucleus</keyword>
<dbReference type="GO" id="GO:0003677">
    <property type="term" value="F:DNA binding"/>
    <property type="evidence" value="ECO:0007669"/>
    <property type="project" value="UniProtKB-KW"/>
</dbReference>
<dbReference type="SMART" id="SM00487">
    <property type="entry name" value="DEXDc"/>
    <property type="match status" value="1"/>
</dbReference>
<dbReference type="GO" id="GO:0009378">
    <property type="term" value="F:four-way junction helicase activity"/>
    <property type="evidence" value="ECO:0007669"/>
    <property type="project" value="TreeGrafter"/>
</dbReference>
<dbReference type="PROSITE" id="PS51194">
    <property type="entry name" value="HELICASE_CTER"/>
    <property type="match status" value="1"/>
</dbReference>
<keyword evidence="12" id="KW-0862">Zinc</keyword>
<dbReference type="InterPro" id="IPR032284">
    <property type="entry name" value="RecQ_Zn-bd"/>
</dbReference>
<dbReference type="Ensembl" id="ENSPNYT00000023651.1">
    <property type="protein sequence ID" value="ENSPNYP00000023085.1"/>
    <property type="gene ID" value="ENSPNYG00000017402.1"/>
</dbReference>
<comment type="subcellular location">
    <subcellularLocation>
        <location evidence="2">Nucleus</location>
        <location evidence="2">Nucleoplasm</location>
    </subcellularLocation>
</comment>
<feature type="region of interest" description="Disordered" evidence="22">
    <location>
        <begin position="615"/>
        <end position="679"/>
    </location>
</feature>
<comment type="catalytic activity">
    <reaction evidence="19 21">
        <text>Couples ATP hydrolysis with the unwinding of duplex DNA by translocating in the 3'-5' direction.</text>
        <dbReference type="EC" id="5.6.2.4"/>
    </reaction>
</comment>
<dbReference type="NCBIfam" id="TIGR00614">
    <property type="entry name" value="recQ_fam"/>
    <property type="match status" value="1"/>
</dbReference>
<keyword evidence="6" id="KW-0235">DNA replication</keyword>
<evidence type="ECO:0000256" key="21">
    <source>
        <dbReference type="RuleBase" id="RU364117"/>
    </source>
</evidence>
<dbReference type="GO" id="GO:0005654">
    <property type="term" value="C:nucleoplasm"/>
    <property type="evidence" value="ECO:0007669"/>
    <property type="project" value="UniProtKB-SubCell"/>
</dbReference>
<reference evidence="25" key="1">
    <citation type="submission" date="2023-09" db="UniProtKB">
        <authorList>
            <consortium name="Ensembl"/>
        </authorList>
    </citation>
    <scope>IDENTIFICATION</scope>
</reference>
<evidence type="ECO:0000256" key="6">
    <source>
        <dbReference type="ARBA" id="ARBA00022705"/>
    </source>
</evidence>
<keyword evidence="10 21" id="KW-0378">Hydrolase</keyword>
<feature type="region of interest" description="Disordered" evidence="22">
    <location>
        <begin position="743"/>
        <end position="771"/>
    </location>
</feature>
<evidence type="ECO:0000256" key="17">
    <source>
        <dbReference type="ARBA" id="ARBA00023242"/>
    </source>
</evidence>
<dbReference type="Pfam" id="PF00270">
    <property type="entry name" value="DEAD"/>
    <property type="match status" value="1"/>
</dbReference>
<dbReference type="GO" id="GO:0005694">
    <property type="term" value="C:chromosome"/>
    <property type="evidence" value="ECO:0007669"/>
    <property type="project" value="InterPro"/>
</dbReference>
<dbReference type="FunFam" id="3.40.50.300:FF:000444">
    <property type="entry name" value="ATP-dependent DNA helicase"/>
    <property type="match status" value="1"/>
</dbReference>
<dbReference type="GO" id="GO:0005524">
    <property type="term" value="F:ATP binding"/>
    <property type="evidence" value="ECO:0007669"/>
    <property type="project" value="UniProtKB-KW"/>
</dbReference>